<dbReference type="EMBL" id="GGEC01077636">
    <property type="protein sequence ID" value="MBX58120.1"/>
    <property type="molecule type" value="Transcribed_RNA"/>
</dbReference>
<sequence>MEILQSRAFCLSTYRVYFVFN</sequence>
<evidence type="ECO:0000313" key="1">
    <source>
        <dbReference type="EMBL" id="MBX58120.1"/>
    </source>
</evidence>
<protein>
    <submittedName>
        <fullName evidence="1">Uncharacterized protein</fullName>
    </submittedName>
</protein>
<accession>A0A2P2PTQ9</accession>
<reference evidence="1" key="1">
    <citation type="submission" date="2018-02" db="EMBL/GenBank/DDBJ databases">
        <title>Rhizophora mucronata_Transcriptome.</title>
        <authorList>
            <person name="Meera S.P."/>
            <person name="Sreeshan A."/>
            <person name="Augustine A."/>
        </authorList>
    </citation>
    <scope>NUCLEOTIDE SEQUENCE</scope>
    <source>
        <tissue evidence="1">Leaf</tissue>
    </source>
</reference>
<proteinExistence type="predicted"/>
<name>A0A2P2PTQ9_RHIMU</name>
<organism evidence="1">
    <name type="scientific">Rhizophora mucronata</name>
    <name type="common">Asiatic mangrove</name>
    <dbReference type="NCBI Taxonomy" id="61149"/>
    <lineage>
        <taxon>Eukaryota</taxon>
        <taxon>Viridiplantae</taxon>
        <taxon>Streptophyta</taxon>
        <taxon>Embryophyta</taxon>
        <taxon>Tracheophyta</taxon>
        <taxon>Spermatophyta</taxon>
        <taxon>Magnoliopsida</taxon>
        <taxon>eudicotyledons</taxon>
        <taxon>Gunneridae</taxon>
        <taxon>Pentapetalae</taxon>
        <taxon>rosids</taxon>
        <taxon>fabids</taxon>
        <taxon>Malpighiales</taxon>
        <taxon>Rhizophoraceae</taxon>
        <taxon>Rhizophora</taxon>
    </lineage>
</organism>
<dbReference type="AlphaFoldDB" id="A0A2P2PTQ9"/>